<gene>
    <name evidence="6" type="ORF">SAMN05444487_1208</name>
</gene>
<dbReference type="EMBL" id="FNNQ01000020">
    <property type="protein sequence ID" value="SDX49097.1"/>
    <property type="molecule type" value="Genomic_DNA"/>
</dbReference>
<dbReference type="GO" id="GO:0097367">
    <property type="term" value="F:carbohydrate derivative binding"/>
    <property type="evidence" value="ECO:0007669"/>
    <property type="project" value="InterPro"/>
</dbReference>
<dbReference type="OrthoDB" id="2973098at2"/>
<protein>
    <recommendedName>
        <fullName evidence="3">Glutamine--fructose-6-phosphate aminotransferase [isomerizing]</fullName>
        <ecNumber evidence="2">2.6.1.16</ecNumber>
    </recommendedName>
</protein>
<accession>A0A1H3C4K7</accession>
<dbReference type="GO" id="GO:0006002">
    <property type="term" value="P:fructose 6-phosphate metabolic process"/>
    <property type="evidence" value="ECO:0007669"/>
    <property type="project" value="TreeGrafter"/>
</dbReference>
<dbReference type="PANTHER" id="PTHR10937">
    <property type="entry name" value="GLUCOSAMINE--FRUCTOSE-6-PHOSPHATE AMINOTRANSFERASE, ISOMERIZING"/>
    <property type="match status" value="1"/>
</dbReference>
<dbReference type="EC" id="2.6.1.16" evidence="2"/>
<dbReference type="CDD" id="cd05009">
    <property type="entry name" value="SIS_GlmS_GlmD_2"/>
    <property type="match status" value="1"/>
</dbReference>
<evidence type="ECO:0000313" key="7">
    <source>
        <dbReference type="Proteomes" id="UP000198534"/>
    </source>
</evidence>
<dbReference type="GO" id="GO:0004360">
    <property type="term" value="F:glutamine-fructose-6-phosphate transaminase (isomerizing) activity"/>
    <property type="evidence" value="ECO:0007669"/>
    <property type="project" value="UniProtKB-EC"/>
</dbReference>
<dbReference type="PROSITE" id="PS51464">
    <property type="entry name" value="SIS"/>
    <property type="match status" value="1"/>
</dbReference>
<comment type="catalytic activity">
    <reaction evidence="1">
        <text>D-fructose 6-phosphate + L-glutamine = D-glucosamine 6-phosphate + L-glutamate</text>
        <dbReference type="Rhea" id="RHEA:13237"/>
        <dbReference type="ChEBI" id="CHEBI:29985"/>
        <dbReference type="ChEBI" id="CHEBI:58359"/>
        <dbReference type="ChEBI" id="CHEBI:58725"/>
        <dbReference type="ChEBI" id="CHEBI:61527"/>
        <dbReference type="EC" id="2.6.1.16"/>
    </reaction>
</comment>
<dbReference type="STRING" id="1048340.SAMN05444487_1208"/>
<dbReference type="SUPFAM" id="SSF53697">
    <property type="entry name" value="SIS domain"/>
    <property type="match status" value="1"/>
</dbReference>
<organism evidence="6 7">
    <name type="scientific">Marininema mesophilum</name>
    <dbReference type="NCBI Taxonomy" id="1048340"/>
    <lineage>
        <taxon>Bacteria</taxon>
        <taxon>Bacillati</taxon>
        <taxon>Bacillota</taxon>
        <taxon>Bacilli</taxon>
        <taxon>Bacillales</taxon>
        <taxon>Thermoactinomycetaceae</taxon>
        <taxon>Marininema</taxon>
    </lineage>
</organism>
<keyword evidence="4" id="KW-0677">Repeat</keyword>
<dbReference type="InterPro" id="IPR035466">
    <property type="entry name" value="GlmS/AgaS_SIS"/>
</dbReference>
<proteinExistence type="predicted"/>
<dbReference type="Pfam" id="PF01380">
    <property type="entry name" value="SIS"/>
    <property type="match status" value="2"/>
</dbReference>
<dbReference type="InterPro" id="IPR035490">
    <property type="entry name" value="GlmS/FrlB_SIS"/>
</dbReference>
<sequence>MCASTRYSHPFYMYEEINLQPDYINKLNRNSHFKTVVERVATQITSKNRVILTGCGTSFYVCMAGEAIGHQISDGDWNIRAVPSFELLHHWDIRKTDIVIGVSHSGKTHLTLKTLAMAKEKGALTVGICGFNESPLNEHVDFLLDTGYPFEKSFAHTISYTLSVTTLLHVFQNINLNNYELDDTWVDSLPGLLSAALDLDEQVLYWANKLSGVKNCIVTGSGCTIPLAMEAALKVAETNHIFSMGLDMEQLLHGYMVMCDQESFVMMIDPPTNSSQRTKETLSAIDAVGSQSLVLTSNPHLYGNPNVLTTPLCSTFLKPIVQAIPVQLFAYYSAVERTLNPDLIRRDQNPYQKARQLYV</sequence>
<evidence type="ECO:0000259" key="5">
    <source>
        <dbReference type="PROSITE" id="PS51464"/>
    </source>
</evidence>
<evidence type="ECO:0000256" key="4">
    <source>
        <dbReference type="ARBA" id="ARBA00022737"/>
    </source>
</evidence>
<reference evidence="6 7" key="1">
    <citation type="submission" date="2016-10" db="EMBL/GenBank/DDBJ databases">
        <authorList>
            <person name="de Groot N.N."/>
        </authorList>
    </citation>
    <scope>NUCLEOTIDE SEQUENCE [LARGE SCALE GENOMIC DNA]</scope>
    <source>
        <strain evidence="6 7">DSM 45610</strain>
    </source>
</reference>
<name>A0A1H3C4K7_9BACL</name>
<keyword evidence="7" id="KW-1185">Reference proteome</keyword>
<dbReference type="CDD" id="cd05008">
    <property type="entry name" value="SIS_GlmS_GlmD_1"/>
    <property type="match status" value="1"/>
</dbReference>
<dbReference type="GO" id="GO:0006487">
    <property type="term" value="P:protein N-linked glycosylation"/>
    <property type="evidence" value="ECO:0007669"/>
    <property type="project" value="TreeGrafter"/>
</dbReference>
<evidence type="ECO:0000313" key="6">
    <source>
        <dbReference type="EMBL" id="SDX49097.1"/>
    </source>
</evidence>
<dbReference type="InterPro" id="IPR001347">
    <property type="entry name" value="SIS_dom"/>
</dbReference>
<dbReference type="Gene3D" id="3.40.50.10490">
    <property type="entry name" value="Glucose-6-phosphate isomerase like protein, domain 1"/>
    <property type="match status" value="2"/>
</dbReference>
<dbReference type="Proteomes" id="UP000198534">
    <property type="component" value="Unassembled WGS sequence"/>
</dbReference>
<evidence type="ECO:0000256" key="3">
    <source>
        <dbReference type="ARBA" id="ARBA00016090"/>
    </source>
</evidence>
<dbReference type="AlphaFoldDB" id="A0A1H3C4K7"/>
<dbReference type="GO" id="GO:0006047">
    <property type="term" value="P:UDP-N-acetylglucosamine metabolic process"/>
    <property type="evidence" value="ECO:0007669"/>
    <property type="project" value="TreeGrafter"/>
</dbReference>
<evidence type="ECO:0000256" key="1">
    <source>
        <dbReference type="ARBA" id="ARBA00001031"/>
    </source>
</evidence>
<feature type="domain" description="SIS" evidence="5">
    <location>
        <begin position="40"/>
        <end position="173"/>
    </location>
</feature>
<dbReference type="RefSeq" id="WP_091742752.1">
    <property type="nucleotide sequence ID" value="NZ_FNNQ01000020.1"/>
</dbReference>
<dbReference type="InterPro" id="IPR046348">
    <property type="entry name" value="SIS_dom_sf"/>
</dbReference>
<dbReference type="PANTHER" id="PTHR10937:SF0">
    <property type="entry name" value="GLUTAMINE--FRUCTOSE-6-PHOSPHATE TRANSAMINASE (ISOMERIZING)"/>
    <property type="match status" value="1"/>
</dbReference>
<evidence type="ECO:0000256" key="2">
    <source>
        <dbReference type="ARBA" id="ARBA00012916"/>
    </source>
</evidence>